<gene>
    <name evidence="1" type="ORF">PSON_ATCC_30995.1.T2510010</name>
</gene>
<protein>
    <submittedName>
        <fullName evidence="1">Uncharacterized protein</fullName>
    </submittedName>
</protein>
<evidence type="ECO:0000313" key="2">
    <source>
        <dbReference type="Proteomes" id="UP000692954"/>
    </source>
</evidence>
<accession>A0A8S1RRL9</accession>
<dbReference type="EMBL" id="CAJJDN010000251">
    <property type="protein sequence ID" value="CAD8129922.1"/>
    <property type="molecule type" value="Genomic_DNA"/>
</dbReference>
<evidence type="ECO:0000313" key="1">
    <source>
        <dbReference type="EMBL" id="CAD8129922.1"/>
    </source>
</evidence>
<name>A0A8S1RRL9_9CILI</name>
<reference evidence="1" key="1">
    <citation type="submission" date="2021-01" db="EMBL/GenBank/DDBJ databases">
        <authorList>
            <consortium name="Genoscope - CEA"/>
            <person name="William W."/>
        </authorList>
    </citation>
    <scope>NUCLEOTIDE SEQUENCE</scope>
</reference>
<sequence length="187" mass="22227">MGYQEARTNEQQINKHLLLNDLPYAQKHYQELENSSQTQQNIQNLPMKHVLLIVSNLFQNHCILFIKKIIFLNFIYQYILLAIKNDALKPKQIIHLIVSFCLAIKIKNQLKFLPSITSQQRQIEQAWSWMSPLQIINRQKISLITQLLKIRVMSLEQYIRIRGINFKDWSIRSSQESTRLDTMSIIY</sequence>
<comment type="caution">
    <text evidence="1">The sequence shown here is derived from an EMBL/GenBank/DDBJ whole genome shotgun (WGS) entry which is preliminary data.</text>
</comment>
<keyword evidence="2" id="KW-1185">Reference proteome</keyword>
<dbReference type="Proteomes" id="UP000692954">
    <property type="component" value="Unassembled WGS sequence"/>
</dbReference>
<dbReference type="AlphaFoldDB" id="A0A8S1RRL9"/>
<proteinExistence type="predicted"/>
<organism evidence="1 2">
    <name type="scientific">Paramecium sonneborni</name>
    <dbReference type="NCBI Taxonomy" id="65129"/>
    <lineage>
        <taxon>Eukaryota</taxon>
        <taxon>Sar</taxon>
        <taxon>Alveolata</taxon>
        <taxon>Ciliophora</taxon>
        <taxon>Intramacronucleata</taxon>
        <taxon>Oligohymenophorea</taxon>
        <taxon>Peniculida</taxon>
        <taxon>Parameciidae</taxon>
        <taxon>Paramecium</taxon>
    </lineage>
</organism>